<evidence type="ECO:0000256" key="4">
    <source>
        <dbReference type="ARBA" id="ARBA00022692"/>
    </source>
</evidence>
<evidence type="ECO:0000256" key="5">
    <source>
        <dbReference type="ARBA" id="ARBA00022856"/>
    </source>
</evidence>
<dbReference type="GO" id="GO:0016020">
    <property type="term" value="C:membrane"/>
    <property type="evidence" value="ECO:0007669"/>
    <property type="project" value="UniProtKB-SubCell"/>
</dbReference>
<evidence type="ECO:0000256" key="8">
    <source>
        <dbReference type="ARBA" id="ARBA00023136"/>
    </source>
</evidence>
<keyword evidence="7 9" id="KW-1133">Transmembrane helix</keyword>
<evidence type="ECO:0000256" key="2">
    <source>
        <dbReference type="ARBA" id="ARBA00005484"/>
    </source>
</evidence>
<evidence type="ECO:0000256" key="6">
    <source>
        <dbReference type="ARBA" id="ARBA00022927"/>
    </source>
</evidence>
<keyword evidence="5" id="KW-0571">Peptide transport</keyword>
<keyword evidence="6" id="KW-0653">Protein transport</keyword>
<dbReference type="Pfam" id="PF03169">
    <property type="entry name" value="OPT"/>
    <property type="match status" value="1"/>
</dbReference>
<organism evidence="10">
    <name type="scientific">Tanacetum cinerariifolium</name>
    <name type="common">Dalmatian daisy</name>
    <name type="synonym">Chrysanthemum cinerariifolium</name>
    <dbReference type="NCBI Taxonomy" id="118510"/>
    <lineage>
        <taxon>Eukaryota</taxon>
        <taxon>Viridiplantae</taxon>
        <taxon>Streptophyta</taxon>
        <taxon>Embryophyta</taxon>
        <taxon>Tracheophyta</taxon>
        <taxon>Spermatophyta</taxon>
        <taxon>Magnoliopsida</taxon>
        <taxon>eudicotyledons</taxon>
        <taxon>Gunneridae</taxon>
        <taxon>Pentapetalae</taxon>
        <taxon>asterids</taxon>
        <taxon>campanulids</taxon>
        <taxon>Asterales</taxon>
        <taxon>Asteraceae</taxon>
        <taxon>Asteroideae</taxon>
        <taxon>Anthemideae</taxon>
        <taxon>Anthemidinae</taxon>
        <taxon>Tanacetum</taxon>
    </lineage>
</organism>
<dbReference type="AlphaFoldDB" id="A0A6L2KVQ5"/>
<dbReference type="GO" id="GO:0035673">
    <property type="term" value="F:oligopeptide transmembrane transporter activity"/>
    <property type="evidence" value="ECO:0007669"/>
    <property type="project" value="InterPro"/>
</dbReference>
<evidence type="ECO:0000313" key="10">
    <source>
        <dbReference type="EMBL" id="GEU52662.1"/>
    </source>
</evidence>
<evidence type="ECO:0000256" key="7">
    <source>
        <dbReference type="ARBA" id="ARBA00022989"/>
    </source>
</evidence>
<reference evidence="10" key="1">
    <citation type="journal article" date="2019" name="Sci. Rep.">
        <title>Draft genome of Tanacetum cinerariifolium, the natural source of mosquito coil.</title>
        <authorList>
            <person name="Yamashiro T."/>
            <person name="Shiraishi A."/>
            <person name="Satake H."/>
            <person name="Nakayama K."/>
        </authorList>
    </citation>
    <scope>NUCLEOTIDE SEQUENCE</scope>
</reference>
<name>A0A6L2KVQ5_TANCI</name>
<feature type="transmembrane region" description="Helical" evidence="9">
    <location>
        <begin position="102"/>
        <end position="125"/>
    </location>
</feature>
<accession>A0A6L2KVQ5</accession>
<evidence type="ECO:0000256" key="3">
    <source>
        <dbReference type="ARBA" id="ARBA00022448"/>
    </source>
</evidence>
<keyword evidence="4 9" id="KW-0812">Transmembrane</keyword>
<sequence>MKDFEQEDNDNEITFPLVQNSTYVDGSTSNSLEENSPIEQVALTVPITDDPSLPVVTLRMWTLGTVACVLLSFLNQFFCDDNRQAFLPGKMGSVYVEPRKTLTFWVALIVVVTTQVLGFGWAGIYRRYLVEPATMWWPQNLVQVSLFRALHDKDERPKGGLTRNEFFIIAFICNFAYYALPGYLFPMLTSFFWLWS</sequence>
<evidence type="ECO:0000256" key="1">
    <source>
        <dbReference type="ARBA" id="ARBA00004141"/>
    </source>
</evidence>
<comment type="subcellular location">
    <subcellularLocation>
        <location evidence="1">Membrane</location>
        <topology evidence="1">Multi-pass membrane protein</topology>
    </subcellularLocation>
</comment>
<evidence type="ECO:0000256" key="9">
    <source>
        <dbReference type="SAM" id="Phobius"/>
    </source>
</evidence>
<protein>
    <submittedName>
        <fullName evidence="10">Oligopeptide transporter 7-like</fullName>
    </submittedName>
</protein>
<dbReference type="InterPro" id="IPR004648">
    <property type="entry name" value="Oligpept_transpt"/>
</dbReference>
<proteinExistence type="inferred from homology"/>
<keyword evidence="3" id="KW-0813">Transport</keyword>
<keyword evidence="8 9" id="KW-0472">Membrane</keyword>
<feature type="transmembrane region" description="Helical" evidence="9">
    <location>
        <begin position="166"/>
        <end position="195"/>
    </location>
</feature>
<dbReference type="PANTHER" id="PTHR22601">
    <property type="entry name" value="ISP4 LIKE PROTEIN"/>
    <property type="match status" value="1"/>
</dbReference>
<gene>
    <name evidence="10" type="ORF">Tci_024640</name>
</gene>
<dbReference type="GO" id="GO:0015031">
    <property type="term" value="P:protein transport"/>
    <property type="evidence" value="ECO:0007669"/>
    <property type="project" value="UniProtKB-KW"/>
</dbReference>
<dbReference type="EMBL" id="BKCJ010003050">
    <property type="protein sequence ID" value="GEU52662.1"/>
    <property type="molecule type" value="Genomic_DNA"/>
</dbReference>
<comment type="similarity">
    <text evidence="2">Belongs to the oligopeptide OPT transporter (TC 2.A.67.1) family.</text>
</comment>
<feature type="transmembrane region" description="Helical" evidence="9">
    <location>
        <begin position="60"/>
        <end position="78"/>
    </location>
</feature>
<comment type="caution">
    <text evidence="10">The sequence shown here is derived from an EMBL/GenBank/DDBJ whole genome shotgun (WGS) entry which is preliminary data.</text>
</comment>
<dbReference type="InterPro" id="IPR004813">
    <property type="entry name" value="OPT"/>
</dbReference>